<protein>
    <submittedName>
        <fullName evidence="1">Uncharacterized protein</fullName>
    </submittedName>
</protein>
<dbReference type="Ensembl" id="ENSAOCT00000021850.2">
    <property type="protein sequence ID" value="ENSAOCP00000013733.2"/>
    <property type="gene ID" value="ENSAOCG00000018304.2"/>
</dbReference>
<sequence length="68" mass="8081">MFLRRLGSEVFQKLYENLKEARRQRRDAGGEDEAVNLQDQPDEGFQVDQLLFYEEELLITHLIILMVI</sequence>
<organism evidence="1 2">
    <name type="scientific">Amphiprion ocellaris</name>
    <name type="common">Clown anemonefish</name>
    <dbReference type="NCBI Taxonomy" id="80972"/>
    <lineage>
        <taxon>Eukaryota</taxon>
        <taxon>Metazoa</taxon>
        <taxon>Chordata</taxon>
        <taxon>Craniata</taxon>
        <taxon>Vertebrata</taxon>
        <taxon>Euteleostomi</taxon>
        <taxon>Actinopterygii</taxon>
        <taxon>Neopterygii</taxon>
        <taxon>Teleostei</taxon>
        <taxon>Neoteleostei</taxon>
        <taxon>Acanthomorphata</taxon>
        <taxon>Ovalentaria</taxon>
        <taxon>Pomacentridae</taxon>
        <taxon>Amphiprion</taxon>
    </lineage>
</organism>
<proteinExistence type="predicted"/>
<name>A0A3Q1BJF8_AMPOC</name>
<keyword evidence="2" id="KW-1185">Reference proteome</keyword>
<reference evidence="1" key="2">
    <citation type="submission" date="2025-08" db="UniProtKB">
        <authorList>
            <consortium name="Ensembl"/>
        </authorList>
    </citation>
    <scope>IDENTIFICATION</scope>
</reference>
<dbReference type="AlphaFoldDB" id="A0A3Q1BJF8"/>
<dbReference type="GeneTree" id="ENSGT00940000178483"/>
<evidence type="ECO:0000313" key="2">
    <source>
        <dbReference type="Proteomes" id="UP001501940"/>
    </source>
</evidence>
<evidence type="ECO:0000313" key="1">
    <source>
        <dbReference type="Ensembl" id="ENSAOCP00000013733.2"/>
    </source>
</evidence>
<dbReference type="Proteomes" id="UP001501940">
    <property type="component" value="Chromosome 9"/>
</dbReference>
<accession>A0A3Q1BJF8</accession>
<reference evidence="1" key="3">
    <citation type="submission" date="2025-09" db="UniProtKB">
        <authorList>
            <consortium name="Ensembl"/>
        </authorList>
    </citation>
    <scope>IDENTIFICATION</scope>
</reference>
<reference evidence="1 2" key="1">
    <citation type="submission" date="2022-01" db="EMBL/GenBank/DDBJ databases">
        <title>A chromosome-scale genome assembly of the false clownfish, Amphiprion ocellaris.</title>
        <authorList>
            <person name="Ryu T."/>
        </authorList>
    </citation>
    <scope>NUCLEOTIDE SEQUENCE [LARGE SCALE GENOMIC DNA]</scope>
</reference>